<dbReference type="SUPFAM" id="SSF51395">
    <property type="entry name" value="FMN-linked oxidoreductases"/>
    <property type="match status" value="1"/>
</dbReference>
<dbReference type="AlphaFoldDB" id="A0A4Z1C6Q1"/>
<evidence type="ECO:0000313" key="13">
    <source>
        <dbReference type="EMBL" id="TGN65052.1"/>
    </source>
</evidence>
<keyword evidence="9" id="KW-0411">Iron-sulfur</keyword>
<protein>
    <submittedName>
        <fullName evidence="13">FAD-binding protein</fullName>
    </submittedName>
</protein>
<evidence type="ECO:0000256" key="1">
    <source>
        <dbReference type="ARBA" id="ARBA00001917"/>
    </source>
</evidence>
<keyword evidence="7" id="KW-0560">Oxidoreductase</keyword>
<comment type="caution">
    <text evidence="13">The sequence shown here is derived from an EMBL/GenBank/DDBJ whole genome shotgun (WGS) entry which is preliminary data.</text>
</comment>
<evidence type="ECO:0000259" key="11">
    <source>
        <dbReference type="Pfam" id="PF00890"/>
    </source>
</evidence>
<dbReference type="InterPro" id="IPR013785">
    <property type="entry name" value="Aldolase_TIM"/>
</dbReference>
<reference evidence="13 14" key="1">
    <citation type="submission" date="2019-04" db="EMBL/GenBank/DDBJ databases">
        <title>Three New Species of Nocardioides, Nocardioides euryhalodurans sp. nov., Nocardioides seonyuensis sp. nov. and Nocardioides eburneoflavus sp. nov. Isolated from Soil.</title>
        <authorList>
            <person name="Roh S.G."/>
            <person name="Lee C."/>
            <person name="Kim M.-K."/>
            <person name="Kim S.B."/>
        </authorList>
    </citation>
    <scope>NUCLEOTIDE SEQUENCE [LARGE SCALE GENOMIC DNA]</scope>
    <source>
        <strain evidence="13 14">MMS17-SY213</strain>
    </source>
</reference>
<evidence type="ECO:0000256" key="4">
    <source>
        <dbReference type="ARBA" id="ARBA00022630"/>
    </source>
</evidence>
<dbReference type="GO" id="GO:0010181">
    <property type="term" value="F:FMN binding"/>
    <property type="evidence" value="ECO:0007669"/>
    <property type="project" value="InterPro"/>
</dbReference>
<keyword evidence="14" id="KW-1185">Reference proteome</keyword>
<accession>A0A4Z1C6Q1</accession>
<dbReference type="GO" id="GO:0046872">
    <property type="term" value="F:metal ion binding"/>
    <property type="evidence" value="ECO:0007669"/>
    <property type="project" value="UniProtKB-KW"/>
</dbReference>
<dbReference type="PANTHER" id="PTHR42917:SF2">
    <property type="entry name" value="2,4-DIENOYL-COA REDUCTASE [(2E)-ENOYL-COA-PRODUCING]"/>
    <property type="match status" value="1"/>
</dbReference>
<name>A0A4Z1C6Q1_9ACTN</name>
<evidence type="ECO:0000313" key="14">
    <source>
        <dbReference type="Proteomes" id="UP000297496"/>
    </source>
</evidence>
<dbReference type="InterPro" id="IPR003953">
    <property type="entry name" value="FAD-dep_OxRdtase_2_FAD-bd"/>
</dbReference>
<dbReference type="InterPro" id="IPR001155">
    <property type="entry name" value="OxRdtase_FMN_N"/>
</dbReference>
<evidence type="ECO:0000256" key="5">
    <source>
        <dbReference type="ARBA" id="ARBA00022643"/>
    </source>
</evidence>
<evidence type="ECO:0000256" key="9">
    <source>
        <dbReference type="ARBA" id="ARBA00023014"/>
    </source>
</evidence>
<keyword evidence="4" id="KW-0285">Flavoprotein</keyword>
<feature type="domain" description="NADH:flavin oxidoreductase/NADH oxidase N-terminal" evidence="10">
    <location>
        <begin position="67"/>
        <end position="397"/>
    </location>
</feature>
<feature type="domain" description="TMADH/DMDH/HD second alpha/beta" evidence="12">
    <location>
        <begin position="568"/>
        <end position="696"/>
    </location>
</feature>
<dbReference type="Pfam" id="PF00890">
    <property type="entry name" value="FAD_binding_2"/>
    <property type="match status" value="1"/>
</dbReference>
<dbReference type="PRINTS" id="PR00368">
    <property type="entry name" value="FADPNR"/>
</dbReference>
<evidence type="ECO:0000259" key="10">
    <source>
        <dbReference type="Pfam" id="PF00724"/>
    </source>
</evidence>
<evidence type="ECO:0000256" key="2">
    <source>
        <dbReference type="ARBA" id="ARBA00001966"/>
    </source>
</evidence>
<dbReference type="Pfam" id="PF22620">
    <property type="entry name" value="OYE-like_second_a-b"/>
    <property type="match status" value="1"/>
</dbReference>
<proteinExistence type="inferred from homology"/>
<dbReference type="Gene3D" id="3.40.50.720">
    <property type="entry name" value="NAD(P)-binding Rossmann-like Domain"/>
    <property type="match status" value="1"/>
</dbReference>
<dbReference type="Pfam" id="PF00724">
    <property type="entry name" value="Oxidored_FMN"/>
    <property type="match status" value="1"/>
</dbReference>
<feature type="domain" description="FAD-dependent oxidoreductase 2 FAD-binding" evidence="11">
    <location>
        <begin position="448"/>
        <end position="488"/>
    </location>
</feature>
<dbReference type="Gene3D" id="3.50.50.60">
    <property type="entry name" value="FAD/NAD(P)-binding domain"/>
    <property type="match status" value="1"/>
</dbReference>
<keyword evidence="5" id="KW-0288">FMN</keyword>
<dbReference type="GO" id="GO:0016491">
    <property type="term" value="F:oxidoreductase activity"/>
    <property type="evidence" value="ECO:0007669"/>
    <property type="project" value="UniProtKB-KW"/>
</dbReference>
<evidence type="ECO:0000256" key="3">
    <source>
        <dbReference type="ARBA" id="ARBA00011048"/>
    </source>
</evidence>
<dbReference type="GO" id="GO:0051536">
    <property type="term" value="F:iron-sulfur cluster binding"/>
    <property type="evidence" value="ECO:0007669"/>
    <property type="project" value="UniProtKB-KW"/>
</dbReference>
<keyword evidence="8" id="KW-0408">Iron</keyword>
<dbReference type="Proteomes" id="UP000297496">
    <property type="component" value="Unassembled WGS sequence"/>
</dbReference>
<dbReference type="PANTHER" id="PTHR42917">
    <property type="entry name" value="2,4-DIENOYL-COA REDUCTASE"/>
    <property type="match status" value="1"/>
</dbReference>
<evidence type="ECO:0000256" key="7">
    <source>
        <dbReference type="ARBA" id="ARBA00023002"/>
    </source>
</evidence>
<gene>
    <name evidence="13" type="ORF">EXE59_14570</name>
</gene>
<comment type="cofactor">
    <cofactor evidence="1">
        <name>FMN</name>
        <dbReference type="ChEBI" id="CHEBI:58210"/>
    </cofactor>
</comment>
<dbReference type="SUPFAM" id="SSF51905">
    <property type="entry name" value="FAD/NAD(P)-binding domain"/>
    <property type="match status" value="1"/>
</dbReference>
<dbReference type="OrthoDB" id="3169239at2"/>
<dbReference type="PRINTS" id="PR00469">
    <property type="entry name" value="PNDRDTASEII"/>
</dbReference>
<evidence type="ECO:0000259" key="12">
    <source>
        <dbReference type="Pfam" id="PF22620"/>
    </source>
</evidence>
<dbReference type="InterPro" id="IPR054428">
    <property type="entry name" value="TMADH/DMDH/HD_second_a-b"/>
</dbReference>
<dbReference type="InterPro" id="IPR051793">
    <property type="entry name" value="NADH:flavin_oxidoreductase"/>
</dbReference>
<dbReference type="InterPro" id="IPR036188">
    <property type="entry name" value="FAD/NAD-bd_sf"/>
</dbReference>
<sequence>MPFSCSSRLLTDHTRSGDDLSYAHVIGLPHPGGDARQWTAVHAARISVEAPPSEGLPMSRDARYDILFEPLQIGPKTLPNRFWQVPQCTGSTAETPLQNALHRSVKAEGGWGAVFTELISIHPEADALPLRQPTLWDDDDVRQLSLLAAAIHEHDALAGIELGYSGFTRGFGERLVARNPSQLGNEVFEGLIGYGVEATEEEIRDLAADWATAARRARDAGYDIICIHGSQDLGPARFLSPFHNKREDQYGGSLENRTRHWIEVVQAVRDAVGDDCAIVPRVSLDDLRGDGGVPLGDALQVLRWLDPLVDAFDLNISSWDWGEDIAASRFYPENHEALWHLEARNAVTKPIIGVGRLTSPDTMVAAIKNGQLDVIGAARPSIADPFLPRKIDEGRVDEIRECIGCNACIARWEAHSRVVCTQNATMMEEFRRGWHPEIFTKAKNHENDVIVIGSGPAGLECAMVLAKREMRNVHLIDGASTMGGVLRWLPELPRLGDWRRLLDYRQIQLDKLSNIEVITRTPMTPEDALDYGAGYVVVATGAHFAADGTNHVTHAPIPGVDASLPHILTPEQIMLEGKEVPGRTVAVLDFDGYAAGLGLTELLSQKGHAVTYITPFVRPAAYTLYTGELPNVARLMRELDVELLVETYVSVMHNGQLTLHGLFEDGFRRFPDASDSVREPGGAGIVREFDAVVLATGRRSDTELYRGLMARKGDWADAGVQGVFRAGDCVSPRQLSEAIFDGHRLGREFDSSDPATPLRTRRELSHWGAMHDADGDPRKLLTLIQQDRR</sequence>
<evidence type="ECO:0000256" key="8">
    <source>
        <dbReference type="ARBA" id="ARBA00023004"/>
    </source>
</evidence>
<dbReference type="SUPFAM" id="SSF51971">
    <property type="entry name" value="Nucleotide-binding domain"/>
    <property type="match status" value="1"/>
</dbReference>
<comment type="similarity">
    <text evidence="3">In the N-terminal section; belongs to the NADH:flavin oxidoreductase/NADH oxidase family.</text>
</comment>
<dbReference type="EMBL" id="SRRO01000001">
    <property type="protein sequence ID" value="TGN65052.1"/>
    <property type="molecule type" value="Genomic_DNA"/>
</dbReference>
<comment type="cofactor">
    <cofactor evidence="2">
        <name>[4Fe-4S] cluster</name>
        <dbReference type="ChEBI" id="CHEBI:49883"/>
    </cofactor>
</comment>
<organism evidence="13 14">
    <name type="scientific">Nocardioides eburneiflavus</name>
    <dbReference type="NCBI Taxonomy" id="2518372"/>
    <lineage>
        <taxon>Bacteria</taxon>
        <taxon>Bacillati</taxon>
        <taxon>Actinomycetota</taxon>
        <taxon>Actinomycetes</taxon>
        <taxon>Propionibacteriales</taxon>
        <taxon>Nocardioidaceae</taxon>
        <taxon>Nocardioides</taxon>
    </lineage>
</organism>
<dbReference type="Gene3D" id="3.20.20.70">
    <property type="entry name" value="Aldolase class I"/>
    <property type="match status" value="1"/>
</dbReference>
<evidence type="ECO:0000256" key="6">
    <source>
        <dbReference type="ARBA" id="ARBA00022723"/>
    </source>
</evidence>
<keyword evidence="6" id="KW-0479">Metal-binding</keyword>